<dbReference type="AlphaFoldDB" id="A0AAV5IN76"/>
<sequence length="114" mass="13507">MASRTKFPYIRLRDEGWPDKAEEGVAYRKTGKRIKLRRLKRLKLRIQGLRRFLRRRSRLLTRVKVSWVTALRRLKSGQTHMNDLFGGNFLVMQVNPTPFRCGDMTLGRQGYKSL</sequence>
<dbReference type="Proteomes" id="UP001054252">
    <property type="component" value="Unassembled WGS sequence"/>
</dbReference>
<comment type="caution">
    <text evidence="1">The sequence shown here is derived from an EMBL/GenBank/DDBJ whole genome shotgun (WGS) entry which is preliminary data.</text>
</comment>
<protein>
    <submittedName>
        <fullName evidence="1">Uncharacterized protein</fullName>
    </submittedName>
</protein>
<dbReference type="PANTHER" id="PTHR36795:SF3">
    <property type="match status" value="1"/>
</dbReference>
<organism evidence="1 2">
    <name type="scientific">Rubroshorea leprosula</name>
    <dbReference type="NCBI Taxonomy" id="152421"/>
    <lineage>
        <taxon>Eukaryota</taxon>
        <taxon>Viridiplantae</taxon>
        <taxon>Streptophyta</taxon>
        <taxon>Embryophyta</taxon>
        <taxon>Tracheophyta</taxon>
        <taxon>Spermatophyta</taxon>
        <taxon>Magnoliopsida</taxon>
        <taxon>eudicotyledons</taxon>
        <taxon>Gunneridae</taxon>
        <taxon>Pentapetalae</taxon>
        <taxon>rosids</taxon>
        <taxon>malvids</taxon>
        <taxon>Malvales</taxon>
        <taxon>Dipterocarpaceae</taxon>
        <taxon>Rubroshorea</taxon>
    </lineage>
</organism>
<keyword evidence="2" id="KW-1185">Reference proteome</keyword>
<dbReference type="PANTHER" id="PTHR36795">
    <property type="entry name" value="OS01G0938400 PROTEIN"/>
    <property type="match status" value="1"/>
</dbReference>
<reference evidence="1 2" key="1">
    <citation type="journal article" date="2021" name="Commun. Biol.">
        <title>The genome of Shorea leprosula (Dipterocarpaceae) highlights the ecological relevance of drought in aseasonal tropical rainforests.</title>
        <authorList>
            <person name="Ng K.K.S."/>
            <person name="Kobayashi M.J."/>
            <person name="Fawcett J.A."/>
            <person name="Hatakeyama M."/>
            <person name="Paape T."/>
            <person name="Ng C.H."/>
            <person name="Ang C.C."/>
            <person name="Tnah L.H."/>
            <person name="Lee C.T."/>
            <person name="Nishiyama T."/>
            <person name="Sese J."/>
            <person name="O'Brien M.J."/>
            <person name="Copetti D."/>
            <person name="Mohd Noor M.I."/>
            <person name="Ong R.C."/>
            <person name="Putra M."/>
            <person name="Sireger I.Z."/>
            <person name="Indrioko S."/>
            <person name="Kosugi Y."/>
            <person name="Izuno A."/>
            <person name="Isagi Y."/>
            <person name="Lee S.L."/>
            <person name="Shimizu K.K."/>
        </authorList>
    </citation>
    <scope>NUCLEOTIDE SEQUENCE [LARGE SCALE GENOMIC DNA]</scope>
    <source>
        <strain evidence="1">214</strain>
    </source>
</reference>
<dbReference type="EMBL" id="BPVZ01000015">
    <property type="protein sequence ID" value="GKV00573.1"/>
    <property type="molecule type" value="Genomic_DNA"/>
</dbReference>
<accession>A0AAV5IN76</accession>
<evidence type="ECO:0000313" key="2">
    <source>
        <dbReference type="Proteomes" id="UP001054252"/>
    </source>
</evidence>
<gene>
    <name evidence="1" type="ORF">SLEP1_g13242</name>
</gene>
<evidence type="ECO:0000313" key="1">
    <source>
        <dbReference type="EMBL" id="GKV00573.1"/>
    </source>
</evidence>
<name>A0AAV5IN76_9ROSI</name>
<proteinExistence type="predicted"/>